<accession>A0A0F3GIM0</accession>
<evidence type="ECO:0000313" key="2">
    <source>
        <dbReference type="Proteomes" id="UP000033423"/>
    </source>
</evidence>
<dbReference type="AlphaFoldDB" id="A0A0F3GIM0"/>
<reference evidence="1 2" key="1">
    <citation type="submission" date="2015-02" db="EMBL/GenBank/DDBJ databases">
        <title>Single-cell genomics of uncultivated deep-branching MTB reveals a conserved set of magnetosome genes.</title>
        <authorList>
            <person name="Kolinko S."/>
            <person name="Richter M."/>
            <person name="Glockner F.O."/>
            <person name="Brachmann A."/>
            <person name="Schuler D."/>
        </authorList>
    </citation>
    <scope>NUCLEOTIDE SEQUENCE [LARGE SCALE GENOMIC DNA]</scope>
    <source>
        <strain evidence="1">TM-1</strain>
    </source>
</reference>
<protein>
    <submittedName>
        <fullName evidence="1">Uncharacterized protein</fullName>
    </submittedName>
</protein>
<dbReference type="EMBL" id="LACI01002576">
    <property type="protein sequence ID" value="KJU81746.1"/>
    <property type="molecule type" value="Genomic_DNA"/>
</dbReference>
<organism evidence="1 2">
    <name type="scientific">Candidatus Magnetobacterium bavaricum</name>
    <dbReference type="NCBI Taxonomy" id="29290"/>
    <lineage>
        <taxon>Bacteria</taxon>
        <taxon>Pseudomonadati</taxon>
        <taxon>Nitrospirota</taxon>
        <taxon>Thermodesulfovibrionia</taxon>
        <taxon>Thermodesulfovibrionales</taxon>
        <taxon>Candidatus Magnetobacteriaceae</taxon>
        <taxon>Candidatus Magnetobacterium</taxon>
    </lineage>
</organism>
<comment type="caution">
    <text evidence="1">The sequence shown here is derived from an EMBL/GenBank/DDBJ whole genome shotgun (WGS) entry which is preliminary data.</text>
</comment>
<proteinExistence type="predicted"/>
<evidence type="ECO:0000313" key="1">
    <source>
        <dbReference type="EMBL" id="KJU81746.1"/>
    </source>
</evidence>
<dbReference type="Proteomes" id="UP000033423">
    <property type="component" value="Unassembled WGS sequence"/>
</dbReference>
<name>A0A0F3GIM0_9BACT</name>
<gene>
    <name evidence="1" type="ORF">MBAV_006063</name>
</gene>
<sequence length="114" mass="12527">MSEVIYKQFTKEEDAIYEKGIETLRKALAAGISYPGACAVLEVSDAELKTIITDDFLKISIAELHYGGGIPLNEVARKLSVAYELILKTRGIMLEDIENTGLSEYHRGTSMGEA</sequence>
<keyword evidence="2" id="KW-1185">Reference proteome</keyword>